<dbReference type="AlphaFoldDB" id="A0A6G8RZU4"/>
<evidence type="ECO:0000256" key="4">
    <source>
        <dbReference type="ARBA" id="ARBA00022840"/>
    </source>
</evidence>
<evidence type="ECO:0000259" key="5">
    <source>
        <dbReference type="PROSITE" id="PS50893"/>
    </source>
</evidence>
<dbReference type="Proteomes" id="UP000502297">
    <property type="component" value="Chromosome"/>
</dbReference>
<dbReference type="EMBL" id="CP049801">
    <property type="protein sequence ID" value="QIO07253.1"/>
    <property type="molecule type" value="Genomic_DNA"/>
</dbReference>
<dbReference type="CDD" id="cd03293">
    <property type="entry name" value="ABC_NrtD_SsuB_transporters"/>
    <property type="match status" value="1"/>
</dbReference>
<gene>
    <name evidence="6" type="ORF">G8E00_15575</name>
</gene>
<dbReference type="InterPro" id="IPR050166">
    <property type="entry name" value="ABC_transporter_ATP-bind"/>
</dbReference>
<evidence type="ECO:0000313" key="7">
    <source>
        <dbReference type="Proteomes" id="UP000502297"/>
    </source>
</evidence>
<name>A0A6G8RZU4_9GAMM</name>
<proteinExistence type="inferred from homology"/>
<keyword evidence="7" id="KW-1185">Reference proteome</keyword>
<reference evidence="6 7" key="1">
    <citation type="submission" date="2020-03" db="EMBL/GenBank/DDBJ databases">
        <authorList>
            <person name="Zhu W."/>
        </authorList>
    </citation>
    <scope>NUCLEOTIDE SEQUENCE [LARGE SCALE GENOMIC DNA]</scope>
    <source>
        <strain evidence="6 7">323-1</strain>
    </source>
</reference>
<dbReference type="InterPro" id="IPR027417">
    <property type="entry name" value="P-loop_NTPase"/>
</dbReference>
<dbReference type="PANTHER" id="PTHR42788">
    <property type="entry name" value="TAURINE IMPORT ATP-BINDING PROTEIN-RELATED"/>
    <property type="match status" value="1"/>
</dbReference>
<dbReference type="Gene3D" id="3.40.50.300">
    <property type="entry name" value="P-loop containing nucleotide triphosphate hydrolases"/>
    <property type="match status" value="1"/>
</dbReference>
<dbReference type="PANTHER" id="PTHR42788:SF13">
    <property type="entry name" value="ALIPHATIC SULFONATES IMPORT ATP-BINDING PROTEIN SSUB"/>
    <property type="match status" value="1"/>
</dbReference>
<evidence type="ECO:0000256" key="2">
    <source>
        <dbReference type="ARBA" id="ARBA00022448"/>
    </source>
</evidence>
<evidence type="ECO:0000256" key="1">
    <source>
        <dbReference type="ARBA" id="ARBA00005417"/>
    </source>
</evidence>
<dbReference type="InterPro" id="IPR003439">
    <property type="entry name" value="ABC_transporter-like_ATP-bd"/>
</dbReference>
<accession>A0A6G8RZU4</accession>
<dbReference type="InterPro" id="IPR003593">
    <property type="entry name" value="AAA+_ATPase"/>
</dbReference>
<organism evidence="6 7">
    <name type="scientific">Acinetobacter shaoyimingii</name>
    <dbReference type="NCBI Taxonomy" id="2715164"/>
    <lineage>
        <taxon>Bacteria</taxon>
        <taxon>Pseudomonadati</taxon>
        <taxon>Pseudomonadota</taxon>
        <taxon>Gammaproteobacteria</taxon>
        <taxon>Moraxellales</taxon>
        <taxon>Moraxellaceae</taxon>
        <taxon>Acinetobacter</taxon>
    </lineage>
</organism>
<feature type="domain" description="ABC transporter" evidence="5">
    <location>
        <begin position="5"/>
        <end position="242"/>
    </location>
</feature>
<sequence>MTIALKLDHIRKEFPAKTIGKQEQPPFVAVENVTLDIQKGEFVSIVGPSGCGKSTLLDLIAGLTKPSVGEILLNGKIITGPGLDRGIVFQQYALYPWLTSLENIEFGLEAKGVDKKTRREKANYYLNLVGLSGFENHYPNELSGGMKQRVAIARSLAYEPEILLMDEPFAALDAQTRETLQEELINIWQSSKRTIIFITHSIDEAIYLSQRVAIMTSRPGKIKEVIDIPLTLQSKHQDVRSTPEYGQIRHYIWTQLSEEVIKAQALEKTKQLQHSA</sequence>
<dbReference type="GO" id="GO:0016887">
    <property type="term" value="F:ATP hydrolysis activity"/>
    <property type="evidence" value="ECO:0007669"/>
    <property type="project" value="InterPro"/>
</dbReference>
<dbReference type="InterPro" id="IPR017871">
    <property type="entry name" value="ABC_transporter-like_CS"/>
</dbReference>
<comment type="similarity">
    <text evidence="1">Belongs to the ABC transporter superfamily.</text>
</comment>
<dbReference type="RefSeq" id="WP_166226114.1">
    <property type="nucleotide sequence ID" value="NZ_CP049801.1"/>
</dbReference>
<dbReference type="GO" id="GO:0005524">
    <property type="term" value="F:ATP binding"/>
    <property type="evidence" value="ECO:0007669"/>
    <property type="project" value="UniProtKB-KW"/>
</dbReference>
<dbReference type="PROSITE" id="PS00211">
    <property type="entry name" value="ABC_TRANSPORTER_1"/>
    <property type="match status" value="1"/>
</dbReference>
<keyword evidence="2" id="KW-0813">Transport</keyword>
<protein>
    <submittedName>
        <fullName evidence="6">ABC transporter ATP-binding protein</fullName>
    </submittedName>
</protein>
<dbReference type="PROSITE" id="PS50893">
    <property type="entry name" value="ABC_TRANSPORTER_2"/>
    <property type="match status" value="1"/>
</dbReference>
<evidence type="ECO:0000256" key="3">
    <source>
        <dbReference type="ARBA" id="ARBA00022741"/>
    </source>
</evidence>
<dbReference type="SUPFAM" id="SSF52540">
    <property type="entry name" value="P-loop containing nucleoside triphosphate hydrolases"/>
    <property type="match status" value="1"/>
</dbReference>
<dbReference type="KEGG" id="asha:G8E00_15575"/>
<dbReference type="SMART" id="SM00382">
    <property type="entry name" value="AAA"/>
    <property type="match status" value="1"/>
</dbReference>
<keyword evidence="3" id="KW-0547">Nucleotide-binding</keyword>
<evidence type="ECO:0000313" key="6">
    <source>
        <dbReference type="EMBL" id="QIO07253.1"/>
    </source>
</evidence>
<dbReference type="Pfam" id="PF00005">
    <property type="entry name" value="ABC_tran"/>
    <property type="match status" value="1"/>
</dbReference>
<keyword evidence="4 6" id="KW-0067">ATP-binding</keyword>